<reference evidence="3" key="1">
    <citation type="submission" date="2020-03" db="EMBL/GenBank/DDBJ databases">
        <title>FDA dAtabase for Regulatory Grade micrObial Sequences (FDA-ARGOS): Supporting development and validation of Infectious Disease Dx tests.</title>
        <authorList>
            <person name="Campos J."/>
            <person name="Goldberg B."/>
            <person name="Tallon L."/>
            <person name="Sadzewicz L."/>
            <person name="Vavikolanu K."/>
            <person name="Mehta A."/>
            <person name="Aluvathingal J."/>
            <person name="Nadendla S."/>
            <person name="Nandy P."/>
            <person name="Geyer C."/>
            <person name="Yan Y."/>
            <person name="Sichtig H."/>
        </authorList>
    </citation>
    <scope>NUCLEOTIDE SEQUENCE [LARGE SCALE GENOMIC DNA]</scope>
    <source>
        <strain evidence="3">FDAARGOS_652</strain>
    </source>
</reference>
<sequence>MSGSSKSLVRALEAVFANKGSPKSVDTDLTTTIEEYLAKHNNYTAIKQSSYNIHEELYRLYNGHIKSSHKLDLENKFLTVLTKVCDVFGENELHLWISTYLKSAIDSAGYDLAFVENSRTFIDKVLVSYSETKCEILTNLHARASSSLAQQLLDIYMREDTLIATMKLNVTDEQRESQAYHERIRFIRSNCTKLLLEYGLKHTDSYCHLLNKYIQHVKFRHEAIVLLGYLVGADVKSGARIVDSDLFKSLLKCLLYDLDPAIVHCALNDLFILIPKSADNLGNYLSDILLVYVRILTWNQITVPRNINTFASESSLDLRSWKIALPYAMESGNDVRFNFQYLCTFIYGLFYFNFGAFIRDPLDYLAKHVPSDFSSERLKQWSLEVPDKTSPILRAATITKQILGGFLVHPKYCMENDEVKELKSSTSWLPDTASSEEIAVACLSLNPGIFIKENEATTPVQSSYAASIGGGTLSQSSSLAGPMYFQANGPTKQIMKSSALQDRKVSIVPTHLVLDNNETQGTEEVKFKEFGFTNRDSSQVFDTSGITCPSSPKQDQRDLVSDLLYDHERLFTTVKHDKLYHHNNFTGRTGSIDPITSVADHTNEKLKQETRLGRPMSLSATNLEPPSVFEYGNTLPKSVAAAGAKDDASTLHNPSNDPSQTSLNKLNGDGSIIDFYQRELLLFKNELEFSSYLKHLNKFHYLKMKEGRNQGEDTSYDDLISRDEADEFTKVMNAIKQERSEKQCEFDCQFDLLTTKIEQLESVKRELNEKLLELQQSTKTNHKEYDELVKIVIPNKDYEIEQLKLKLKLTELAGQELKENQSQQPIIPDLTEDTTIQKSLEDQIYNIKVENQILTQQLAQLTQENKDLQLRYNSTMSQYETKLAKTKLSLSETLTSLTSPYDKKITELQAVIHKYQALLEERTRNQMASTSSSLSLSTTSGSVPIPIIQRQNSSSSSGNYSFGQDSNHNMNTIPSRSVAPIQHMVRNGSKNSAKSSKGLGSISDGDGLPLMKGRGGLQKKTRKFM</sequence>
<dbReference type="PANTHER" id="PTHR15154">
    <property type="entry name" value="HAMARTIN"/>
    <property type="match status" value="1"/>
</dbReference>
<accession>A0A8X7NQ62</accession>
<name>A0A8X7NQ62_CANPA</name>
<dbReference type="Proteomes" id="UP000590412">
    <property type="component" value="Unassembled WGS sequence"/>
</dbReference>
<feature type="coiled-coil region" evidence="1">
    <location>
        <begin position="844"/>
        <end position="878"/>
    </location>
</feature>
<evidence type="ECO:0000313" key="4">
    <source>
        <dbReference type="Proteomes" id="UP000590412"/>
    </source>
</evidence>
<feature type="compositionally biased region" description="Low complexity" evidence="2">
    <location>
        <begin position="988"/>
        <end position="1001"/>
    </location>
</feature>
<feature type="compositionally biased region" description="Polar residues" evidence="2">
    <location>
        <begin position="650"/>
        <end position="664"/>
    </location>
</feature>
<dbReference type="InterPro" id="IPR007483">
    <property type="entry name" value="Hamartin"/>
</dbReference>
<feature type="region of interest" description="Disordered" evidence="2">
    <location>
        <begin position="640"/>
        <end position="664"/>
    </location>
</feature>
<feature type="compositionally biased region" description="Polar residues" evidence="2">
    <location>
        <begin position="958"/>
        <end position="974"/>
    </location>
</feature>
<proteinExistence type="predicted"/>
<comment type="caution">
    <text evidence="3">The sequence shown here is derived from an EMBL/GenBank/DDBJ whole genome shotgun (WGS) entry which is preliminary data.</text>
</comment>
<organism evidence="3 4">
    <name type="scientific">Candida parapsilosis</name>
    <name type="common">Yeast</name>
    <dbReference type="NCBI Taxonomy" id="5480"/>
    <lineage>
        <taxon>Eukaryota</taxon>
        <taxon>Fungi</taxon>
        <taxon>Dikarya</taxon>
        <taxon>Ascomycota</taxon>
        <taxon>Saccharomycotina</taxon>
        <taxon>Pichiomycetes</taxon>
        <taxon>Debaryomycetaceae</taxon>
        <taxon>Candida/Lodderomyces clade</taxon>
        <taxon>Candida</taxon>
    </lineage>
</organism>
<feature type="region of interest" description="Disordered" evidence="2">
    <location>
        <begin position="987"/>
        <end position="1025"/>
    </location>
</feature>
<evidence type="ECO:0000313" key="3">
    <source>
        <dbReference type="EMBL" id="KAF6057535.1"/>
    </source>
</evidence>
<evidence type="ECO:0000256" key="2">
    <source>
        <dbReference type="SAM" id="MobiDB-lite"/>
    </source>
</evidence>
<dbReference type="OrthoDB" id="6022054at2759"/>
<evidence type="ECO:0000256" key="1">
    <source>
        <dbReference type="SAM" id="Coils"/>
    </source>
</evidence>
<dbReference type="GO" id="GO:0051726">
    <property type="term" value="P:regulation of cell cycle"/>
    <property type="evidence" value="ECO:0007669"/>
    <property type="project" value="TreeGrafter"/>
</dbReference>
<dbReference type="AlphaFoldDB" id="A0A8X7NQ62"/>
<feature type="coiled-coil region" evidence="1">
    <location>
        <begin position="750"/>
        <end position="820"/>
    </location>
</feature>
<dbReference type="EMBL" id="JABWAB010000003">
    <property type="protein sequence ID" value="KAF6057535.1"/>
    <property type="molecule type" value="Genomic_DNA"/>
</dbReference>
<protein>
    <submittedName>
        <fullName evidence="3">Hamartin family protein</fullName>
    </submittedName>
</protein>
<dbReference type="PANTHER" id="PTHR15154:SF2">
    <property type="entry name" value="HAMARTIN"/>
    <property type="match status" value="1"/>
</dbReference>
<gene>
    <name evidence="3" type="ORF">FOB60_002090</name>
</gene>
<feature type="region of interest" description="Disordered" evidence="2">
    <location>
        <begin position="948"/>
        <end position="974"/>
    </location>
</feature>
<dbReference type="GO" id="GO:0033596">
    <property type="term" value="C:TSC1-TSC2 complex"/>
    <property type="evidence" value="ECO:0007669"/>
    <property type="project" value="TreeGrafter"/>
</dbReference>
<dbReference type="GO" id="GO:0032007">
    <property type="term" value="P:negative regulation of TOR signaling"/>
    <property type="evidence" value="ECO:0007669"/>
    <property type="project" value="TreeGrafter"/>
</dbReference>
<keyword evidence="1" id="KW-0175">Coiled coil</keyword>